<reference evidence="3" key="1">
    <citation type="submission" date="2017-01" db="EMBL/GenBank/DDBJ databases">
        <title>Komagataeibacter sp. MSKU9 whole genome sequencing project.</title>
        <authorList>
            <person name="Matsutani M."/>
            <person name="Naloka K."/>
            <person name="Theeragool G."/>
            <person name="Yakushi T."/>
            <person name="Matsushita K."/>
        </authorList>
    </citation>
    <scope>NUCLEOTIDE SEQUENCE [LARGE SCALE GENOMIC DNA]</scope>
    <source>
        <strain evidence="3">MSKU9</strain>
    </source>
</reference>
<organism evidence="2 3">
    <name type="scientific">Komagataeibacter diospyri</name>
    <dbReference type="NCBI Taxonomy" id="1932662"/>
    <lineage>
        <taxon>Bacteria</taxon>
        <taxon>Pseudomonadati</taxon>
        <taxon>Pseudomonadota</taxon>
        <taxon>Alphaproteobacteria</taxon>
        <taxon>Acetobacterales</taxon>
        <taxon>Acetobacteraceae</taxon>
        <taxon>Komagataeibacter</taxon>
    </lineage>
</organism>
<protein>
    <recommendedName>
        <fullName evidence="4">Phage protein</fullName>
    </recommendedName>
</protein>
<feature type="region of interest" description="Disordered" evidence="1">
    <location>
        <begin position="146"/>
        <end position="177"/>
    </location>
</feature>
<sequence>MTDSTQTAAQTPQAKFSPATDGFYLVGISSVIPTDAIDVSATDYAALMAAQAKGATIRANANGAPEAIAGNGDVIDLTTVATAATFTYAPPITLQQQASTAFSAASDLMWDEYGCLGETPPTEWTTYLKALKAIASGTDTTITALPAAPTDTTSDATASTTTQTATTATTQTAAAAT</sequence>
<accession>A0A4P5NNA8</accession>
<gene>
    <name evidence="2" type="ORF">MSKU9_1219</name>
</gene>
<evidence type="ECO:0008006" key="4">
    <source>
        <dbReference type="Google" id="ProtNLM"/>
    </source>
</evidence>
<dbReference type="OrthoDB" id="7226412at2"/>
<keyword evidence="3" id="KW-1185">Reference proteome</keyword>
<dbReference type="Proteomes" id="UP000315095">
    <property type="component" value="Unassembled WGS sequence"/>
</dbReference>
<proteinExistence type="predicted"/>
<name>A0A4P5NNA8_9PROT</name>
<dbReference type="AlphaFoldDB" id="A0A4P5NNA8"/>
<dbReference type="RefSeq" id="WP_141260464.1">
    <property type="nucleotide sequence ID" value="NZ_BDLU01000032.1"/>
</dbReference>
<evidence type="ECO:0000313" key="2">
    <source>
        <dbReference type="EMBL" id="GCE83078.1"/>
    </source>
</evidence>
<evidence type="ECO:0000256" key="1">
    <source>
        <dbReference type="SAM" id="MobiDB-lite"/>
    </source>
</evidence>
<comment type="caution">
    <text evidence="2">The sequence shown here is derived from an EMBL/GenBank/DDBJ whole genome shotgun (WGS) entry which is preliminary data.</text>
</comment>
<evidence type="ECO:0000313" key="3">
    <source>
        <dbReference type="Proteomes" id="UP000315095"/>
    </source>
</evidence>
<dbReference type="EMBL" id="BDLU01000032">
    <property type="protein sequence ID" value="GCE83078.1"/>
    <property type="molecule type" value="Genomic_DNA"/>
</dbReference>